<dbReference type="KEGG" id="buo:BRPE64_ACDS17860"/>
<dbReference type="PATRIC" id="fig|758793.3.peg.1790"/>
<organism evidence="1 2">
    <name type="scientific">Caballeronia insecticola</name>
    <dbReference type="NCBI Taxonomy" id="758793"/>
    <lineage>
        <taxon>Bacteria</taxon>
        <taxon>Pseudomonadati</taxon>
        <taxon>Pseudomonadota</taxon>
        <taxon>Betaproteobacteria</taxon>
        <taxon>Burkholderiales</taxon>
        <taxon>Burkholderiaceae</taxon>
        <taxon>Caballeronia</taxon>
    </lineage>
</organism>
<reference evidence="1 2" key="1">
    <citation type="journal article" date="2013" name="Genome Announc.">
        <title>Complete Genome Sequence of Burkholderia sp. Strain RPE64, Bacterial Symbiont of the Bean Bug Riptortus pedestris.</title>
        <authorList>
            <person name="Shibata T.F."/>
            <person name="Maeda T."/>
            <person name="Nikoh N."/>
            <person name="Yamaguchi K."/>
            <person name="Oshima K."/>
            <person name="Hattori M."/>
            <person name="Nishiyama T."/>
            <person name="Hasebe M."/>
            <person name="Fukatsu T."/>
            <person name="Kikuchi Y."/>
            <person name="Shigenobu S."/>
        </authorList>
    </citation>
    <scope>NUCLEOTIDE SEQUENCE [LARGE SCALE GENOMIC DNA]</scope>
</reference>
<reference evidence="1 2" key="2">
    <citation type="journal article" date="2018" name="Int. J. Syst. Evol. Microbiol.">
        <title>Burkholderia insecticola sp. nov., a gut symbiotic bacterium of the bean bug Riptortus pedestris.</title>
        <authorList>
            <person name="Takeshita K."/>
            <person name="Tamaki H."/>
            <person name="Ohbayashi T."/>
            <person name="Meng X.-Y."/>
            <person name="Sone T."/>
            <person name="Mitani Y."/>
            <person name="Peeters C."/>
            <person name="Kikuchi Y."/>
            <person name="Vandamme P."/>
        </authorList>
    </citation>
    <scope>NUCLEOTIDE SEQUENCE [LARGE SCALE GENOMIC DNA]</scope>
    <source>
        <strain evidence="1">RPE64</strain>
    </source>
</reference>
<evidence type="ECO:0000313" key="2">
    <source>
        <dbReference type="Proteomes" id="UP000013966"/>
    </source>
</evidence>
<protein>
    <submittedName>
        <fullName evidence="1">Uncharacterized protein</fullName>
    </submittedName>
</protein>
<name>R4WRH1_9BURK</name>
<gene>
    <name evidence="1" type="ORF">BRPE64_ACDS17860</name>
</gene>
<sequence length="58" mass="6193">MKSSGGRAAGFASRVPGQAMRLDGEHAAPVASTHVPAVRRGFRRLSGRFSGFLRCINH</sequence>
<proteinExistence type="predicted"/>
<evidence type="ECO:0000313" key="1">
    <source>
        <dbReference type="EMBL" id="BAN23540.1"/>
    </source>
</evidence>
<dbReference type="HOGENOM" id="CLU_2970501_0_0_4"/>
<keyword evidence="2" id="KW-1185">Reference proteome</keyword>
<dbReference type="Proteomes" id="UP000013966">
    <property type="component" value="Chromosome 1"/>
</dbReference>
<accession>R4WRH1</accession>
<dbReference type="EMBL" id="AP013058">
    <property type="protein sequence ID" value="BAN23540.1"/>
    <property type="molecule type" value="Genomic_DNA"/>
</dbReference>
<dbReference type="STRING" id="758793.BRPE64_ACDS17860"/>
<dbReference type="AlphaFoldDB" id="R4WRH1"/>